<gene>
    <name evidence="2" type="ORF">VTL71DRAFT_871</name>
</gene>
<feature type="transmembrane region" description="Helical" evidence="1">
    <location>
        <begin position="94"/>
        <end position="114"/>
    </location>
</feature>
<name>A0ABR4D1A0_9HELO</name>
<evidence type="ECO:0000256" key="1">
    <source>
        <dbReference type="SAM" id="Phobius"/>
    </source>
</evidence>
<evidence type="ECO:0008006" key="4">
    <source>
        <dbReference type="Google" id="ProtNLM"/>
    </source>
</evidence>
<comment type="caution">
    <text evidence="2">The sequence shown here is derived from an EMBL/GenBank/DDBJ whole genome shotgun (WGS) entry which is preliminary data.</text>
</comment>
<evidence type="ECO:0000313" key="3">
    <source>
        <dbReference type="Proteomes" id="UP001595075"/>
    </source>
</evidence>
<accession>A0ABR4D1A0</accession>
<keyword evidence="1" id="KW-0472">Membrane</keyword>
<keyword evidence="1" id="KW-1133">Transmembrane helix</keyword>
<feature type="transmembrane region" description="Helical" evidence="1">
    <location>
        <begin position="71"/>
        <end position="88"/>
    </location>
</feature>
<protein>
    <recommendedName>
        <fullName evidence="4">DUF4345 domain-containing protein</fullName>
    </recommendedName>
</protein>
<feature type="transmembrane region" description="Helical" evidence="1">
    <location>
        <begin position="44"/>
        <end position="64"/>
    </location>
</feature>
<sequence length="124" mass="12932">MPPLSSLTMALIGLFGTLNGTATLLSNSALQKNLSTLQLDSTSIPVIHAIALGSVSIGAFYINAAYRRDRAVMWLSVLGRGIAVLVFLGDGGPWRSIAVFEAVCGLLIAGSLVWEGMAGRGEGR</sequence>
<keyword evidence="3" id="KW-1185">Reference proteome</keyword>
<evidence type="ECO:0000313" key="2">
    <source>
        <dbReference type="EMBL" id="KAL2075928.1"/>
    </source>
</evidence>
<dbReference type="Proteomes" id="UP001595075">
    <property type="component" value="Unassembled WGS sequence"/>
</dbReference>
<reference evidence="2 3" key="1">
    <citation type="journal article" date="2024" name="Commun. Biol.">
        <title>Comparative genomic analysis of thermophilic fungi reveals convergent evolutionary adaptations and gene losses.</title>
        <authorList>
            <person name="Steindorff A.S."/>
            <person name="Aguilar-Pontes M.V."/>
            <person name="Robinson A.J."/>
            <person name="Andreopoulos B."/>
            <person name="LaButti K."/>
            <person name="Kuo A."/>
            <person name="Mondo S."/>
            <person name="Riley R."/>
            <person name="Otillar R."/>
            <person name="Haridas S."/>
            <person name="Lipzen A."/>
            <person name="Grimwood J."/>
            <person name="Schmutz J."/>
            <person name="Clum A."/>
            <person name="Reid I.D."/>
            <person name="Moisan M.C."/>
            <person name="Butler G."/>
            <person name="Nguyen T.T.M."/>
            <person name="Dewar K."/>
            <person name="Conant G."/>
            <person name="Drula E."/>
            <person name="Henrissat B."/>
            <person name="Hansel C."/>
            <person name="Singer S."/>
            <person name="Hutchinson M.I."/>
            <person name="de Vries R.P."/>
            <person name="Natvig D.O."/>
            <person name="Powell A.J."/>
            <person name="Tsang A."/>
            <person name="Grigoriev I.V."/>
        </authorList>
    </citation>
    <scope>NUCLEOTIDE SEQUENCE [LARGE SCALE GENOMIC DNA]</scope>
    <source>
        <strain evidence="2 3">CBS 494.80</strain>
    </source>
</reference>
<proteinExistence type="predicted"/>
<keyword evidence="1" id="KW-0812">Transmembrane</keyword>
<organism evidence="2 3">
    <name type="scientific">Oculimacula yallundae</name>
    <dbReference type="NCBI Taxonomy" id="86028"/>
    <lineage>
        <taxon>Eukaryota</taxon>
        <taxon>Fungi</taxon>
        <taxon>Dikarya</taxon>
        <taxon>Ascomycota</taxon>
        <taxon>Pezizomycotina</taxon>
        <taxon>Leotiomycetes</taxon>
        <taxon>Helotiales</taxon>
        <taxon>Ploettnerulaceae</taxon>
        <taxon>Oculimacula</taxon>
    </lineage>
</organism>
<dbReference type="EMBL" id="JAZHXI010000001">
    <property type="protein sequence ID" value="KAL2075928.1"/>
    <property type="molecule type" value="Genomic_DNA"/>
</dbReference>